<dbReference type="SMART" id="SM00850">
    <property type="entry name" value="LytTR"/>
    <property type="match status" value="1"/>
</dbReference>
<keyword evidence="1" id="KW-0963">Cytoplasm</keyword>
<dbReference type="RefSeq" id="WP_073019426.1">
    <property type="nucleotide sequence ID" value="NZ_FQXU01000006.1"/>
</dbReference>
<keyword evidence="4" id="KW-0804">Transcription</keyword>
<protein>
    <submittedName>
        <fullName evidence="6">Transcriptional regulator, LytTR family</fullName>
    </submittedName>
</protein>
<proteinExistence type="predicted"/>
<dbReference type="InterPro" id="IPR046947">
    <property type="entry name" value="LytR-like"/>
</dbReference>
<name>A0A1M5YPX3_9CLOT</name>
<evidence type="ECO:0000256" key="1">
    <source>
        <dbReference type="ARBA" id="ARBA00022490"/>
    </source>
</evidence>
<dbReference type="PANTHER" id="PTHR37299">
    <property type="entry name" value="TRANSCRIPTIONAL REGULATOR-RELATED"/>
    <property type="match status" value="1"/>
</dbReference>
<evidence type="ECO:0000256" key="4">
    <source>
        <dbReference type="ARBA" id="ARBA00023163"/>
    </source>
</evidence>
<keyword evidence="2" id="KW-0805">Transcription regulation</keyword>
<dbReference type="EMBL" id="FQXU01000006">
    <property type="protein sequence ID" value="SHI13928.1"/>
    <property type="molecule type" value="Genomic_DNA"/>
</dbReference>
<keyword evidence="3" id="KW-0238">DNA-binding</keyword>
<reference evidence="6 7" key="1">
    <citation type="submission" date="2016-11" db="EMBL/GenBank/DDBJ databases">
        <authorList>
            <person name="Jaros S."/>
            <person name="Januszkiewicz K."/>
            <person name="Wedrychowicz H."/>
        </authorList>
    </citation>
    <scope>NUCLEOTIDE SEQUENCE [LARGE SCALE GENOMIC DNA]</scope>
    <source>
        <strain evidence="6 7">DSM 6191</strain>
    </source>
</reference>
<sequence length="148" mass="17374">MSLKLEIKIEPDLKESKIVIFTSEVTEEIKEIINKINKTQGKVFKGIKDEKIYLVNPNEVYYFYAENQKVLAKIEKYSLQIKSKLYELEEQLEGTNFIRISNSVIANIDKIKNLEMSFNGTLCIRFMNGDVEYSSRRYVKKIKEYLGL</sequence>
<evidence type="ECO:0000259" key="5">
    <source>
        <dbReference type="PROSITE" id="PS50930"/>
    </source>
</evidence>
<evidence type="ECO:0000256" key="2">
    <source>
        <dbReference type="ARBA" id="ARBA00023015"/>
    </source>
</evidence>
<dbReference type="GO" id="GO:0000156">
    <property type="term" value="F:phosphorelay response regulator activity"/>
    <property type="evidence" value="ECO:0007669"/>
    <property type="project" value="InterPro"/>
</dbReference>
<dbReference type="PANTHER" id="PTHR37299:SF2">
    <property type="entry name" value="HTH LYTTR-TYPE DOMAIN-CONTAINING PROTEIN"/>
    <property type="match status" value="1"/>
</dbReference>
<accession>A0A1M5YPX3</accession>
<dbReference type="Proteomes" id="UP000184241">
    <property type="component" value="Unassembled WGS sequence"/>
</dbReference>
<evidence type="ECO:0000313" key="6">
    <source>
        <dbReference type="EMBL" id="SHI13928.1"/>
    </source>
</evidence>
<dbReference type="AlphaFoldDB" id="A0A1M5YPX3"/>
<evidence type="ECO:0000313" key="7">
    <source>
        <dbReference type="Proteomes" id="UP000184241"/>
    </source>
</evidence>
<dbReference type="InterPro" id="IPR007492">
    <property type="entry name" value="LytTR_DNA-bd_dom"/>
</dbReference>
<dbReference type="PROSITE" id="PS50930">
    <property type="entry name" value="HTH_LYTTR"/>
    <property type="match status" value="1"/>
</dbReference>
<dbReference type="GO" id="GO:0003677">
    <property type="term" value="F:DNA binding"/>
    <property type="evidence" value="ECO:0007669"/>
    <property type="project" value="UniProtKB-KW"/>
</dbReference>
<feature type="domain" description="HTH LytTR-type" evidence="5">
    <location>
        <begin position="44"/>
        <end position="148"/>
    </location>
</feature>
<evidence type="ECO:0000256" key="3">
    <source>
        <dbReference type="ARBA" id="ARBA00023125"/>
    </source>
</evidence>
<dbReference type="Gene3D" id="2.40.50.1020">
    <property type="entry name" value="LytTr DNA-binding domain"/>
    <property type="match status" value="1"/>
</dbReference>
<organism evidence="6 7">
    <name type="scientific">Clostridium intestinale DSM 6191</name>
    <dbReference type="NCBI Taxonomy" id="1121320"/>
    <lineage>
        <taxon>Bacteria</taxon>
        <taxon>Bacillati</taxon>
        <taxon>Bacillota</taxon>
        <taxon>Clostridia</taxon>
        <taxon>Eubacteriales</taxon>
        <taxon>Clostridiaceae</taxon>
        <taxon>Clostridium</taxon>
    </lineage>
</organism>
<dbReference type="Pfam" id="PF04397">
    <property type="entry name" value="LytTR"/>
    <property type="match status" value="1"/>
</dbReference>
<gene>
    <name evidence="6" type="ORF">SAMN02745941_02211</name>
</gene>